<evidence type="ECO:0000256" key="4">
    <source>
        <dbReference type="ARBA" id="ARBA00022777"/>
    </source>
</evidence>
<dbReference type="FunFam" id="3.30.590.10:FF:000007">
    <property type="entry name" value="Protein-arginine kinase"/>
    <property type="match status" value="1"/>
</dbReference>
<feature type="binding site" evidence="7 8">
    <location>
        <begin position="27"/>
        <end position="31"/>
    </location>
    <ligand>
        <name>ATP</name>
        <dbReference type="ChEBI" id="CHEBI:30616"/>
    </ligand>
</feature>
<evidence type="ECO:0000256" key="9">
    <source>
        <dbReference type="RuleBase" id="RU000505"/>
    </source>
</evidence>
<evidence type="ECO:0000256" key="5">
    <source>
        <dbReference type="ARBA" id="ARBA00022840"/>
    </source>
</evidence>
<organism evidence="11 12">
    <name type="scientific">Salicibibacter kimchii</name>
    <dbReference type="NCBI Taxonomy" id="2099786"/>
    <lineage>
        <taxon>Bacteria</taxon>
        <taxon>Bacillati</taxon>
        <taxon>Bacillota</taxon>
        <taxon>Bacilli</taxon>
        <taxon>Bacillales</taxon>
        <taxon>Bacillaceae</taxon>
        <taxon>Salicibibacter</taxon>
    </lineage>
</organism>
<dbReference type="GO" id="GO:0005615">
    <property type="term" value="C:extracellular space"/>
    <property type="evidence" value="ECO:0007669"/>
    <property type="project" value="TreeGrafter"/>
</dbReference>
<keyword evidence="3 7" id="KW-0547">Nucleotide-binding</keyword>
<dbReference type="GO" id="GO:0005524">
    <property type="term" value="F:ATP binding"/>
    <property type="evidence" value="ECO:0007669"/>
    <property type="project" value="UniProtKB-UniRule"/>
</dbReference>
<evidence type="ECO:0000256" key="7">
    <source>
        <dbReference type="HAMAP-Rule" id="MF_00602"/>
    </source>
</evidence>
<dbReference type="GO" id="GO:0004111">
    <property type="term" value="F:creatine kinase activity"/>
    <property type="evidence" value="ECO:0007669"/>
    <property type="project" value="InterPro"/>
</dbReference>
<dbReference type="InterPro" id="IPR014746">
    <property type="entry name" value="Gln_synth/guanido_kin_cat_dom"/>
</dbReference>
<dbReference type="AlphaFoldDB" id="A0A345C094"/>
<keyword evidence="2 7" id="KW-0808">Transferase</keyword>
<dbReference type="KEGG" id="rue:DT065_11780"/>
<dbReference type="NCBIfam" id="NF002195">
    <property type="entry name" value="PRK01059.1-5"/>
    <property type="match status" value="1"/>
</dbReference>
<dbReference type="GO" id="GO:0046314">
    <property type="term" value="P:phosphocreatine biosynthetic process"/>
    <property type="evidence" value="ECO:0007669"/>
    <property type="project" value="InterPro"/>
</dbReference>
<evidence type="ECO:0000259" key="10">
    <source>
        <dbReference type="PROSITE" id="PS51510"/>
    </source>
</evidence>
<evidence type="ECO:0000313" key="11">
    <source>
        <dbReference type="EMBL" id="AXF56625.1"/>
    </source>
</evidence>
<dbReference type="Gene3D" id="3.30.590.10">
    <property type="entry name" value="Glutamine synthetase/guanido kinase, catalytic domain"/>
    <property type="match status" value="1"/>
</dbReference>
<evidence type="ECO:0000256" key="2">
    <source>
        <dbReference type="ARBA" id="ARBA00022679"/>
    </source>
</evidence>
<dbReference type="RefSeq" id="WP_114373575.1">
    <property type="nucleotide sequence ID" value="NZ_CP031092.1"/>
</dbReference>
<comment type="activity regulation">
    <text evidence="7">Appears to be allosterically activated by the binding of pArg-containing polypeptides to the pArg-binding pocket localized in the C-terminal domain of McsB.</text>
</comment>
<dbReference type="HAMAP" id="MF_00602">
    <property type="entry name" value="Prot_Arg_kinase"/>
    <property type="match status" value="1"/>
</dbReference>
<dbReference type="PROSITE" id="PS00112">
    <property type="entry name" value="PHOSPHAGEN_KINASE"/>
    <property type="match status" value="1"/>
</dbReference>
<evidence type="ECO:0000313" key="12">
    <source>
        <dbReference type="Proteomes" id="UP000252100"/>
    </source>
</evidence>
<dbReference type="Proteomes" id="UP000252100">
    <property type="component" value="Chromosome"/>
</dbReference>
<feature type="binding site" evidence="7 8">
    <location>
        <begin position="177"/>
        <end position="181"/>
    </location>
    <ligand>
        <name>ATP</name>
        <dbReference type="ChEBI" id="CHEBI:30616"/>
    </ligand>
</feature>
<dbReference type="InterPro" id="IPR022414">
    <property type="entry name" value="ATP-guanido_PTrfase_cat"/>
</dbReference>
<dbReference type="InterPro" id="IPR000749">
    <property type="entry name" value="ATP-guanido_PTrfase"/>
</dbReference>
<comment type="function">
    <text evidence="7">Catalyzes the specific phosphorylation of arginine residues in a large number of proteins. Is part of the bacterial stress response system. Protein arginine phosphorylation has a physiologically important role and is involved in the regulation of many critical cellular processes, such as protein homeostasis, motility, competence, and stringent and stress responses, by regulating gene expression and protein activity.</text>
</comment>
<reference evidence="11 12" key="1">
    <citation type="journal article" date="2018" name="J. Microbiol.">
        <title>Salicibibacter kimchii gen. nov., sp. nov., a moderately halophilic and alkalitolerant bacterium in the family Bacillaceae, isolated from kimchi.</title>
        <authorList>
            <person name="Jang J.Y."/>
            <person name="Oh Y.J."/>
            <person name="Lim S.K."/>
            <person name="Park H.K."/>
            <person name="Lee C."/>
            <person name="Kim J.Y."/>
            <person name="Lee M.A."/>
            <person name="Choi H.J."/>
        </authorList>
    </citation>
    <scope>NUCLEOTIDE SEQUENCE [LARGE SCALE GENOMIC DNA]</scope>
    <source>
        <strain evidence="11 12">NKC1-1</strain>
    </source>
</reference>
<dbReference type="EC" id="2.7.14.1" evidence="7"/>
<evidence type="ECO:0000256" key="8">
    <source>
        <dbReference type="PROSITE-ProRule" id="PRU00843"/>
    </source>
</evidence>
<feature type="binding site" evidence="7 8">
    <location>
        <begin position="208"/>
        <end position="213"/>
    </location>
    <ligand>
        <name>ATP</name>
        <dbReference type="ChEBI" id="CHEBI:30616"/>
    </ligand>
</feature>
<dbReference type="OrthoDB" id="9791353at2"/>
<sequence>MSLEQFISNAISPWMKDPGPDDDIVMSTRIRLARNLEDYPFPSSTSQEAARALYKHVYEQLSRTSNEKVGKLIWLPMDGLSKIEKTVLVEKHLTSPQLAEESEQGAVVLNNDETISMMVNEEDHLRIQCLSPGFQLSEGYEAADELDDWIESHVTYAFDEKKGYLTSCPTNVGTGMRASVMMHLPALVTTQQLNRILPAVSQLGFVVRGIYGEGSEARGNLFQISNQMTLGKSEEDIIEELRGVVLQLIERERNTRRELLKHNQLQLSDQVHRSYGILANSRIIESKEAANHLSTLRLGIDLDLIRGIEGNILNELMVLIQPAFLQQFAEQGLTADGRDERRATLIRERLKLETIQDGGGET</sequence>
<accession>A0A345C094</accession>
<protein>
    <recommendedName>
        <fullName evidence="7">Protein-arginine kinase</fullName>
        <ecNumber evidence="7">2.7.14.1</ecNumber>
    </recommendedName>
</protein>
<keyword evidence="12" id="KW-1185">Reference proteome</keyword>
<gene>
    <name evidence="7" type="primary">mcsB</name>
    <name evidence="11" type="ORF">DT065_11780</name>
</gene>
<comment type="catalytic activity">
    <reaction evidence="6 7">
        <text>L-arginyl-[protein] + ATP = N(omega)-phospho-L-arginyl-[protein] + ADP + H(+)</text>
        <dbReference type="Rhea" id="RHEA:43384"/>
        <dbReference type="Rhea" id="RHEA-COMP:10532"/>
        <dbReference type="Rhea" id="RHEA-COMP:10533"/>
        <dbReference type="ChEBI" id="CHEBI:15378"/>
        <dbReference type="ChEBI" id="CHEBI:29965"/>
        <dbReference type="ChEBI" id="CHEBI:30616"/>
        <dbReference type="ChEBI" id="CHEBI:83226"/>
        <dbReference type="ChEBI" id="CHEBI:456216"/>
        <dbReference type="EC" id="2.7.14.1"/>
    </reaction>
</comment>
<proteinExistence type="inferred from homology"/>
<feature type="binding site" evidence="7 8">
    <location>
        <position position="126"/>
    </location>
    <ligand>
        <name>ATP</name>
        <dbReference type="ChEBI" id="CHEBI:30616"/>
    </ligand>
</feature>
<feature type="short sequence motif" description="RDXXRA motif of the pArg binding pocket involved in allosteric regulation" evidence="7">
    <location>
        <begin position="338"/>
        <end position="343"/>
    </location>
</feature>
<evidence type="ECO:0000256" key="1">
    <source>
        <dbReference type="ARBA" id="ARBA00022533"/>
    </source>
</evidence>
<dbReference type="Pfam" id="PF00217">
    <property type="entry name" value="ATP-gua_Ptrans"/>
    <property type="match status" value="1"/>
</dbReference>
<name>A0A345C094_9BACI</name>
<keyword evidence="4 7" id="KW-0418">Kinase</keyword>
<keyword evidence="5 7" id="KW-0067">ATP-binding</keyword>
<dbReference type="CDD" id="cd07930">
    <property type="entry name" value="bacterial_phosphagen_kinase"/>
    <property type="match status" value="1"/>
</dbReference>
<dbReference type="InterPro" id="IPR023660">
    <property type="entry name" value="Arg_Kinase"/>
</dbReference>
<comment type="similarity">
    <text evidence="7 8 9">Belongs to the ATP:guanido phosphotransferase family.</text>
</comment>
<evidence type="ECO:0000256" key="3">
    <source>
        <dbReference type="ARBA" id="ARBA00022741"/>
    </source>
</evidence>
<dbReference type="PROSITE" id="PS51510">
    <property type="entry name" value="PHOSPHAGEN_KINASE_C"/>
    <property type="match status" value="1"/>
</dbReference>
<dbReference type="GO" id="GO:1990424">
    <property type="term" value="F:protein arginine kinase activity"/>
    <property type="evidence" value="ECO:0007669"/>
    <property type="project" value="UniProtKB-EC"/>
</dbReference>
<dbReference type="InterPro" id="IPR022415">
    <property type="entry name" value="ATP-guanido_PTrfase_AS"/>
</dbReference>
<feature type="binding site" evidence="7 8">
    <location>
        <position position="92"/>
    </location>
    <ligand>
        <name>ATP</name>
        <dbReference type="ChEBI" id="CHEBI:30616"/>
    </ligand>
</feature>
<keyword evidence="1 7" id="KW-0021">Allosteric enzyme</keyword>
<feature type="domain" description="Phosphagen kinase C-terminal" evidence="10">
    <location>
        <begin position="24"/>
        <end position="255"/>
    </location>
</feature>
<dbReference type="NCBIfam" id="NF002194">
    <property type="entry name" value="PRK01059.1-4"/>
    <property type="match status" value="1"/>
</dbReference>
<dbReference type="PANTHER" id="PTHR11547:SF38">
    <property type="entry name" value="ARGININE KINASE 1-RELATED"/>
    <property type="match status" value="1"/>
</dbReference>
<dbReference type="PANTHER" id="PTHR11547">
    <property type="entry name" value="ARGININE OR CREATINE KINASE"/>
    <property type="match status" value="1"/>
</dbReference>
<dbReference type="EMBL" id="CP031092">
    <property type="protein sequence ID" value="AXF56625.1"/>
    <property type="molecule type" value="Genomic_DNA"/>
</dbReference>
<dbReference type="SUPFAM" id="SSF55931">
    <property type="entry name" value="Glutamine synthetase/guanido kinase"/>
    <property type="match status" value="1"/>
</dbReference>
<evidence type="ECO:0000256" key="6">
    <source>
        <dbReference type="ARBA" id="ARBA00051816"/>
    </source>
</evidence>